<feature type="compositionally biased region" description="Pro residues" evidence="8">
    <location>
        <begin position="198"/>
        <end position="208"/>
    </location>
</feature>
<evidence type="ECO:0000256" key="9">
    <source>
        <dbReference type="SAM" id="SignalP"/>
    </source>
</evidence>
<feature type="compositionally biased region" description="Acidic residues" evidence="8">
    <location>
        <begin position="275"/>
        <end position="285"/>
    </location>
</feature>
<organism evidence="11 12">
    <name type="scientific">Lolium multiflorum</name>
    <name type="common">Italian ryegrass</name>
    <name type="synonym">Lolium perenne subsp. multiflorum</name>
    <dbReference type="NCBI Taxonomy" id="4521"/>
    <lineage>
        <taxon>Eukaryota</taxon>
        <taxon>Viridiplantae</taxon>
        <taxon>Streptophyta</taxon>
        <taxon>Embryophyta</taxon>
        <taxon>Tracheophyta</taxon>
        <taxon>Spermatophyta</taxon>
        <taxon>Magnoliopsida</taxon>
        <taxon>Liliopsida</taxon>
        <taxon>Poales</taxon>
        <taxon>Poaceae</taxon>
        <taxon>BOP clade</taxon>
        <taxon>Pooideae</taxon>
        <taxon>Poodae</taxon>
        <taxon>Poeae</taxon>
        <taxon>Poeae Chloroplast Group 2 (Poeae type)</taxon>
        <taxon>Loliodinae</taxon>
        <taxon>Loliinae</taxon>
        <taxon>Lolium</taxon>
    </lineage>
</organism>
<feature type="signal peptide" evidence="9">
    <location>
        <begin position="1"/>
        <end position="29"/>
    </location>
</feature>
<keyword evidence="5 9" id="KW-0732">Signal</keyword>
<evidence type="ECO:0000256" key="5">
    <source>
        <dbReference type="ARBA" id="ARBA00022729"/>
    </source>
</evidence>
<dbReference type="InterPro" id="IPR036378">
    <property type="entry name" value="FAS1_dom_sf"/>
</dbReference>
<comment type="subcellular location">
    <subcellularLocation>
        <location evidence="1">Cell membrane</location>
        <topology evidence="1">Lipid-anchor</topology>
        <topology evidence="1">GPI-anchor</topology>
    </subcellularLocation>
</comment>
<dbReference type="PANTHER" id="PTHR32382">
    <property type="entry name" value="FASCICLIN-LIKE ARABINOGALACTAN PROTEIN"/>
    <property type="match status" value="1"/>
</dbReference>
<keyword evidence="7" id="KW-0449">Lipoprotein</keyword>
<keyword evidence="4" id="KW-0325">Glycoprotein</keyword>
<accession>A0AAD8VFJ3</accession>
<feature type="domain" description="FAS1" evidence="10">
    <location>
        <begin position="43"/>
        <end position="113"/>
    </location>
</feature>
<evidence type="ECO:0000256" key="2">
    <source>
        <dbReference type="ARBA" id="ARBA00007843"/>
    </source>
</evidence>
<keyword evidence="6" id="KW-0472">Membrane</keyword>
<gene>
    <name evidence="11" type="ORF">QYE76_029465</name>
</gene>
<name>A0AAD8VFJ3_LOLMU</name>
<evidence type="ECO:0000256" key="7">
    <source>
        <dbReference type="ARBA" id="ARBA00023288"/>
    </source>
</evidence>
<dbReference type="GO" id="GO:0098552">
    <property type="term" value="C:side of membrane"/>
    <property type="evidence" value="ECO:0007669"/>
    <property type="project" value="UniProtKB-KW"/>
</dbReference>
<dbReference type="InterPro" id="IPR033254">
    <property type="entry name" value="Plant_FLA"/>
</dbReference>
<dbReference type="InterPro" id="IPR000782">
    <property type="entry name" value="FAS1_domain"/>
</dbReference>
<proteinExistence type="inferred from homology"/>
<feature type="chain" id="PRO_5042129971" description="FAS1 domain-containing protein" evidence="9">
    <location>
        <begin position="30"/>
        <end position="318"/>
    </location>
</feature>
<keyword evidence="3" id="KW-1003">Cell membrane</keyword>
<dbReference type="Gene3D" id="2.30.180.10">
    <property type="entry name" value="FAS1 domain"/>
    <property type="match status" value="1"/>
</dbReference>
<evidence type="ECO:0000256" key="8">
    <source>
        <dbReference type="SAM" id="MobiDB-lite"/>
    </source>
</evidence>
<protein>
    <recommendedName>
        <fullName evidence="10">FAS1 domain-containing protein</fullName>
    </recommendedName>
</protein>
<sequence length="318" mass="32021">MPFAGMTVPSSILLLLLLLGASPPCHVDGAPAHSITAILAGIPDFTDFSAALVAANLTGNIDERQTITVLAVDNAAMGRLRARQLKPDNVRYVLSLHVLLDYFGDAKLKALNGTPPTQEASLFQASGAAPGAAGIVNIAPVAAAGDVRRGVAFSAADAGGRVVFYEKSVKESPYDIAVLQVSGAMESPAAEGKAPASSPTPSPSPAPVAAPVVAPSPKNQTAPPPKPAVAPSPKNQTAPPPKPTGAPSSPKNQTAPPPKTAGEPTDPPTTPAGAPEDDDQPPADENDGHKNDAGGTAAPWSVGAVLVAAMPAVVFLLW</sequence>
<evidence type="ECO:0000313" key="11">
    <source>
        <dbReference type="EMBL" id="KAK1605792.1"/>
    </source>
</evidence>
<evidence type="ECO:0000256" key="4">
    <source>
        <dbReference type="ARBA" id="ARBA00022622"/>
    </source>
</evidence>
<comment type="caution">
    <text evidence="11">The sequence shown here is derived from an EMBL/GenBank/DDBJ whole genome shotgun (WGS) entry which is preliminary data.</text>
</comment>
<dbReference type="EMBL" id="JAUUTY010000007">
    <property type="protein sequence ID" value="KAK1605792.1"/>
    <property type="molecule type" value="Genomic_DNA"/>
</dbReference>
<dbReference type="AlphaFoldDB" id="A0AAD8VFJ3"/>
<dbReference type="SUPFAM" id="SSF82153">
    <property type="entry name" value="FAS1 domain"/>
    <property type="match status" value="1"/>
</dbReference>
<dbReference type="PANTHER" id="PTHR32382:SF52">
    <property type="entry name" value="FAS1 DOMAIN-CONTAINING PROTEIN"/>
    <property type="match status" value="1"/>
</dbReference>
<reference evidence="11" key="1">
    <citation type="submission" date="2023-07" db="EMBL/GenBank/DDBJ databases">
        <title>A chromosome-level genome assembly of Lolium multiflorum.</title>
        <authorList>
            <person name="Chen Y."/>
            <person name="Copetti D."/>
            <person name="Kolliker R."/>
            <person name="Studer B."/>
        </authorList>
    </citation>
    <scope>NUCLEOTIDE SEQUENCE</scope>
    <source>
        <strain evidence="11">02402/16</strain>
        <tissue evidence="11">Leaf</tissue>
    </source>
</reference>
<feature type="compositionally biased region" description="Pro residues" evidence="8">
    <location>
        <begin position="255"/>
        <end position="270"/>
    </location>
</feature>
<comment type="similarity">
    <text evidence="2">Belongs to the fasciclin-like AGP family.</text>
</comment>
<evidence type="ECO:0000256" key="3">
    <source>
        <dbReference type="ARBA" id="ARBA00022475"/>
    </source>
</evidence>
<evidence type="ECO:0000259" key="10">
    <source>
        <dbReference type="Pfam" id="PF02469"/>
    </source>
</evidence>
<keyword evidence="12" id="KW-1185">Reference proteome</keyword>
<evidence type="ECO:0000313" key="12">
    <source>
        <dbReference type="Proteomes" id="UP001231189"/>
    </source>
</evidence>
<keyword evidence="4" id="KW-0336">GPI-anchor</keyword>
<dbReference type="Pfam" id="PF02469">
    <property type="entry name" value="Fasciclin"/>
    <property type="match status" value="1"/>
</dbReference>
<dbReference type="GO" id="GO:0005886">
    <property type="term" value="C:plasma membrane"/>
    <property type="evidence" value="ECO:0007669"/>
    <property type="project" value="UniProtKB-SubCell"/>
</dbReference>
<evidence type="ECO:0000256" key="6">
    <source>
        <dbReference type="ARBA" id="ARBA00023136"/>
    </source>
</evidence>
<evidence type="ECO:0000256" key="1">
    <source>
        <dbReference type="ARBA" id="ARBA00004609"/>
    </source>
</evidence>
<dbReference type="Proteomes" id="UP001231189">
    <property type="component" value="Unassembled WGS sequence"/>
</dbReference>
<feature type="region of interest" description="Disordered" evidence="8">
    <location>
        <begin position="189"/>
        <end position="297"/>
    </location>
</feature>